<reference evidence="5 6" key="1">
    <citation type="submission" date="2024-06" db="EMBL/GenBank/DDBJ databases">
        <title>Sorghum-associated microbial communities from plants grown in Nebraska, USA.</title>
        <authorList>
            <person name="Schachtman D."/>
        </authorList>
    </citation>
    <scope>NUCLEOTIDE SEQUENCE [LARGE SCALE GENOMIC DNA]</scope>
    <source>
        <strain evidence="5 6">2709</strain>
    </source>
</reference>
<dbReference type="InterPro" id="IPR050309">
    <property type="entry name" value="Type-B_Carboxylest/Lipase"/>
</dbReference>
<dbReference type="Pfam" id="PF00135">
    <property type="entry name" value="COesterase"/>
    <property type="match status" value="1"/>
</dbReference>
<dbReference type="Gene3D" id="3.40.50.1820">
    <property type="entry name" value="alpha/beta hydrolase"/>
    <property type="match status" value="1"/>
</dbReference>
<feature type="domain" description="Carboxylesterase type B" evidence="4">
    <location>
        <begin position="2"/>
        <end position="463"/>
    </location>
</feature>
<evidence type="ECO:0000256" key="1">
    <source>
        <dbReference type="ARBA" id="ARBA00005964"/>
    </source>
</evidence>
<protein>
    <recommendedName>
        <fullName evidence="3">Carboxylic ester hydrolase</fullName>
        <ecNumber evidence="3">3.1.1.-</ecNumber>
    </recommendedName>
</protein>
<name>A0ABV2QAQ7_9BURK</name>
<evidence type="ECO:0000256" key="2">
    <source>
        <dbReference type="ARBA" id="ARBA00022801"/>
    </source>
</evidence>
<dbReference type="InterPro" id="IPR029058">
    <property type="entry name" value="AB_hydrolase_fold"/>
</dbReference>
<gene>
    <name evidence="5" type="ORF">ABIE13_003242</name>
</gene>
<dbReference type="GO" id="GO:0016787">
    <property type="term" value="F:hydrolase activity"/>
    <property type="evidence" value="ECO:0007669"/>
    <property type="project" value="UniProtKB-KW"/>
</dbReference>
<dbReference type="EMBL" id="JBEPSH010000006">
    <property type="protein sequence ID" value="MET4578126.1"/>
    <property type="molecule type" value="Genomic_DNA"/>
</dbReference>
<dbReference type="RefSeq" id="WP_354445108.1">
    <property type="nucleotide sequence ID" value="NZ_JBEPSH010000006.1"/>
</dbReference>
<dbReference type="EC" id="3.1.1.-" evidence="3"/>
<dbReference type="PANTHER" id="PTHR11559">
    <property type="entry name" value="CARBOXYLESTERASE"/>
    <property type="match status" value="1"/>
</dbReference>
<accession>A0ABV2QAQ7</accession>
<dbReference type="PROSITE" id="PS00122">
    <property type="entry name" value="CARBOXYLESTERASE_B_1"/>
    <property type="match status" value="1"/>
</dbReference>
<sequence>MPVVQTSFGRVQGVSEAGVETYRGIPYGQAIGPMGSFGALSPIKPWDHILDCTQQAAVFPQPESRLASIMGRAVEAHVQSDQAFTLNISAPAGASGLPVIVFLHGGGFTSGGGVRWYDGARLASKGEVVVVTMNYRLGAWGNIANPEVPRNNAILDVLAGLRWVSSNIQAFGGNPSKVTLAGQSAGAFLTLALAKSNEAKGLFKRAILMSYPGEIHSSLEEAEESTNDLMRLLGVRDVKELASVRSEKVIEAVGTLSKGRAVAGSISPVFRPYVDETTLLGPVDEPASTHCSEMLIGFTREETAAFYWRSSEQIRNDPESVTAWYQATHGESASHNYRLTASRRPRANPYTQWVDGISDELFVGPALRVADYVADQARVYAYRFDLQTRQPSLYAPHCLDLPFFFDNLEQWSDAPMLEGFDVEELKPLAARFSRAMLSFAKKGAPDVEDWAPYQAAQPFLMAFDQR</sequence>
<keyword evidence="2 3" id="KW-0378">Hydrolase</keyword>
<evidence type="ECO:0000259" key="4">
    <source>
        <dbReference type="Pfam" id="PF00135"/>
    </source>
</evidence>
<dbReference type="Proteomes" id="UP001549320">
    <property type="component" value="Unassembled WGS sequence"/>
</dbReference>
<dbReference type="SUPFAM" id="SSF53474">
    <property type="entry name" value="alpha/beta-Hydrolases"/>
    <property type="match status" value="1"/>
</dbReference>
<organism evidence="5 6">
    <name type="scientific">Ottowia thiooxydans</name>
    <dbReference type="NCBI Taxonomy" id="219182"/>
    <lineage>
        <taxon>Bacteria</taxon>
        <taxon>Pseudomonadati</taxon>
        <taxon>Pseudomonadota</taxon>
        <taxon>Betaproteobacteria</taxon>
        <taxon>Burkholderiales</taxon>
        <taxon>Comamonadaceae</taxon>
        <taxon>Ottowia</taxon>
    </lineage>
</organism>
<dbReference type="InterPro" id="IPR002018">
    <property type="entry name" value="CarbesteraseB"/>
</dbReference>
<evidence type="ECO:0000256" key="3">
    <source>
        <dbReference type="RuleBase" id="RU361235"/>
    </source>
</evidence>
<keyword evidence="6" id="KW-1185">Reference proteome</keyword>
<evidence type="ECO:0000313" key="5">
    <source>
        <dbReference type="EMBL" id="MET4578126.1"/>
    </source>
</evidence>
<comment type="similarity">
    <text evidence="1 3">Belongs to the type-B carboxylesterase/lipase family.</text>
</comment>
<comment type="caution">
    <text evidence="5">The sequence shown here is derived from an EMBL/GenBank/DDBJ whole genome shotgun (WGS) entry which is preliminary data.</text>
</comment>
<proteinExistence type="inferred from homology"/>
<evidence type="ECO:0000313" key="6">
    <source>
        <dbReference type="Proteomes" id="UP001549320"/>
    </source>
</evidence>
<dbReference type="InterPro" id="IPR019826">
    <property type="entry name" value="Carboxylesterase_B_AS"/>
</dbReference>